<feature type="active site" evidence="3">
    <location>
        <position position="237"/>
    </location>
</feature>
<comment type="function">
    <text evidence="3">Catalyzes the hydrolysis of 10-formyltetrahydrofolate (formyl-FH4) to formate and tetrahydrofolate (FH4).</text>
</comment>
<dbReference type="InterPro" id="IPR045865">
    <property type="entry name" value="ACT-like_dom_sf"/>
</dbReference>
<name>A0ABQ1K1J4_9GAMM</name>
<evidence type="ECO:0000256" key="3">
    <source>
        <dbReference type="HAMAP-Rule" id="MF_01927"/>
    </source>
</evidence>
<evidence type="ECO:0000313" key="6">
    <source>
        <dbReference type="EMBL" id="GGB85268.1"/>
    </source>
</evidence>
<evidence type="ECO:0000256" key="1">
    <source>
        <dbReference type="ARBA" id="ARBA00022563"/>
    </source>
</evidence>
<dbReference type="PROSITE" id="PS51671">
    <property type="entry name" value="ACT"/>
    <property type="match status" value="1"/>
</dbReference>
<dbReference type="InterPro" id="IPR004810">
    <property type="entry name" value="PurU"/>
</dbReference>
<keyword evidence="7" id="KW-1185">Reference proteome</keyword>
<dbReference type="InterPro" id="IPR044074">
    <property type="entry name" value="PurU_ACT"/>
</dbReference>
<dbReference type="Proteomes" id="UP000629025">
    <property type="component" value="Unassembled WGS sequence"/>
</dbReference>
<dbReference type="InterPro" id="IPR036477">
    <property type="entry name" value="Formyl_transf_N_sf"/>
</dbReference>
<evidence type="ECO:0000313" key="7">
    <source>
        <dbReference type="Proteomes" id="UP000629025"/>
    </source>
</evidence>
<comment type="pathway">
    <text evidence="3">Purine metabolism; IMP biosynthesis via de novo pathway; formate from 10-formyl-5,6,7,8-tetrahydrofolate: step 1/1.</text>
</comment>
<dbReference type="InterPro" id="IPR002912">
    <property type="entry name" value="ACT_dom"/>
</dbReference>
<dbReference type="SUPFAM" id="SSF53328">
    <property type="entry name" value="Formyltransferase"/>
    <property type="match status" value="1"/>
</dbReference>
<proteinExistence type="inferred from homology"/>
<comment type="caution">
    <text evidence="6">The sequence shown here is derived from an EMBL/GenBank/DDBJ whole genome shotgun (WGS) entry which is preliminary data.</text>
</comment>
<evidence type="ECO:0000259" key="5">
    <source>
        <dbReference type="PROSITE" id="PS51671"/>
    </source>
</evidence>
<dbReference type="NCBIfam" id="TIGR00655">
    <property type="entry name" value="PurU"/>
    <property type="match status" value="1"/>
</dbReference>
<dbReference type="PANTHER" id="PTHR42706:SF1">
    <property type="entry name" value="FORMYLTETRAHYDROFOLATE DEFORMYLASE 2, MITOCHONDRIAL"/>
    <property type="match status" value="1"/>
</dbReference>
<feature type="domain" description="ACT" evidence="5">
    <location>
        <begin position="15"/>
        <end position="95"/>
    </location>
</feature>
<protein>
    <recommendedName>
        <fullName evidence="3 4">Formyltetrahydrofolate deformylase</fullName>
        <ecNumber evidence="3 4">3.5.1.10</ecNumber>
    </recommendedName>
    <alternativeName>
        <fullName evidence="3">Formyl-FH(4) hydrolase</fullName>
    </alternativeName>
</protein>
<dbReference type="Gene3D" id="3.30.70.260">
    <property type="match status" value="1"/>
</dbReference>
<dbReference type="CDD" id="cd08648">
    <property type="entry name" value="FMT_core_Formyl-FH4-Hydrolase_C"/>
    <property type="match status" value="1"/>
</dbReference>
<dbReference type="InterPro" id="IPR002376">
    <property type="entry name" value="Formyl_transf_N"/>
</dbReference>
<organism evidence="6 7">
    <name type="scientific">Marinobacterium zhoushanense</name>
    <dbReference type="NCBI Taxonomy" id="1679163"/>
    <lineage>
        <taxon>Bacteria</taxon>
        <taxon>Pseudomonadati</taxon>
        <taxon>Pseudomonadota</taxon>
        <taxon>Gammaproteobacteria</taxon>
        <taxon>Oceanospirillales</taxon>
        <taxon>Oceanospirillaceae</taxon>
        <taxon>Marinobacterium</taxon>
    </lineage>
</organism>
<dbReference type="EC" id="3.5.1.10" evidence="3 4"/>
<keyword evidence="1 3" id="KW-0554">One-carbon metabolism</keyword>
<dbReference type="EMBL" id="BMIJ01000002">
    <property type="protein sequence ID" value="GGB85268.1"/>
    <property type="molecule type" value="Genomic_DNA"/>
</dbReference>
<keyword evidence="2 3" id="KW-0378">Hydrolase</keyword>
<dbReference type="PANTHER" id="PTHR42706">
    <property type="entry name" value="FORMYLTETRAHYDROFOLATE DEFORMYLASE"/>
    <property type="match status" value="1"/>
</dbReference>
<dbReference type="InterPro" id="IPR041729">
    <property type="entry name" value="Formyl-FH4-Hydrolase_C"/>
</dbReference>
<gene>
    <name evidence="6" type="primary">purU1</name>
    <name evidence="3" type="synonym">purU</name>
    <name evidence="6" type="ORF">GCM10011352_08860</name>
</gene>
<dbReference type="PIRSF" id="PIRSF036480">
    <property type="entry name" value="FormyFH4_hydr"/>
    <property type="match status" value="1"/>
</dbReference>
<dbReference type="PRINTS" id="PR01575">
    <property type="entry name" value="FFH4HYDRLASE"/>
</dbReference>
<evidence type="ECO:0000256" key="4">
    <source>
        <dbReference type="NCBIfam" id="TIGR00655"/>
    </source>
</evidence>
<comment type="similarity">
    <text evidence="3">Belongs to the PurU family.</text>
</comment>
<accession>A0ABQ1K1J4</accession>
<dbReference type="NCBIfam" id="NF004684">
    <property type="entry name" value="PRK06027.1"/>
    <property type="match status" value="1"/>
</dbReference>
<dbReference type="SUPFAM" id="SSF55021">
    <property type="entry name" value="ACT-like"/>
    <property type="match status" value="1"/>
</dbReference>
<dbReference type="HAMAP" id="MF_01927">
    <property type="entry name" value="PurU"/>
    <property type="match status" value="1"/>
</dbReference>
<dbReference type="Pfam" id="PF00551">
    <property type="entry name" value="Formyl_trans_N"/>
    <property type="match status" value="1"/>
</dbReference>
<keyword evidence="3" id="KW-0658">Purine biosynthesis</keyword>
<reference evidence="7" key="1">
    <citation type="journal article" date="2019" name="Int. J. Syst. Evol. Microbiol.">
        <title>The Global Catalogue of Microorganisms (GCM) 10K type strain sequencing project: providing services to taxonomists for standard genome sequencing and annotation.</title>
        <authorList>
            <consortium name="The Broad Institute Genomics Platform"/>
            <consortium name="The Broad Institute Genome Sequencing Center for Infectious Disease"/>
            <person name="Wu L."/>
            <person name="Ma J."/>
        </authorList>
    </citation>
    <scope>NUCLEOTIDE SEQUENCE [LARGE SCALE GENOMIC DNA]</scope>
    <source>
        <strain evidence="7">CGMCC 1.15341</strain>
    </source>
</reference>
<dbReference type="CDD" id="cd04875">
    <property type="entry name" value="ACT_F4HF-DF"/>
    <property type="match status" value="1"/>
</dbReference>
<sequence>MENMALDPQNTRRYRISISCPDTVGIVAAVTQFIAEYKGWISEAHQFADPEACTFFMRYEVVADSLPFELDTLKEKFAPLAEQFNMSWTITDSAQRKRVVLMVSKEAHCLSDLLYRWRAGELNIDIPCVISNHDDLRSYVEWHGIPYVHVPVDMSNKEPHFQAVREQIAASDADLIVLAKYMQIIPEELCEIYPNKIINIHHSFLPSFIGARPYHQAAERGVKQIGATCHYVTSELDAGPIIEQDVQRVTHHNTTKDMVRLGKDVEKAVLARGVRYHIEDRVLVYGNKTVVFG</sequence>
<comment type="catalytic activity">
    <reaction evidence="3">
        <text>(6R)-10-formyltetrahydrofolate + H2O = (6S)-5,6,7,8-tetrahydrofolate + formate + H(+)</text>
        <dbReference type="Rhea" id="RHEA:19833"/>
        <dbReference type="ChEBI" id="CHEBI:15377"/>
        <dbReference type="ChEBI" id="CHEBI:15378"/>
        <dbReference type="ChEBI" id="CHEBI:15740"/>
        <dbReference type="ChEBI" id="CHEBI:57453"/>
        <dbReference type="ChEBI" id="CHEBI:195366"/>
        <dbReference type="EC" id="3.5.1.10"/>
    </reaction>
</comment>
<evidence type="ECO:0000256" key="2">
    <source>
        <dbReference type="ARBA" id="ARBA00022801"/>
    </source>
</evidence>
<dbReference type="Gene3D" id="3.40.50.170">
    <property type="entry name" value="Formyl transferase, N-terminal domain"/>
    <property type="match status" value="1"/>
</dbReference>